<reference evidence="4 7" key="2">
    <citation type="submission" date="2016-02" db="EMBL/GenBank/DDBJ databases">
        <authorList>
            <person name="Teng J.L."/>
            <person name="Tang Y."/>
            <person name="Huang Y."/>
            <person name="Guo F."/>
            <person name="Wei W."/>
            <person name="Chen J.H."/>
            <person name="Wong S.Y."/>
            <person name="Lau S.K."/>
            <person name="Woo P.C."/>
        </authorList>
    </citation>
    <scope>NUCLEOTIDE SEQUENCE [LARGE SCALE GENOMIC DNA]</scope>
    <source>
        <strain evidence="4 7">JCM 13375</strain>
    </source>
</reference>
<dbReference type="SMART" id="SM00829">
    <property type="entry name" value="PKS_ER"/>
    <property type="match status" value="1"/>
</dbReference>
<dbReference type="InterPro" id="IPR020843">
    <property type="entry name" value="ER"/>
</dbReference>
<comment type="caution">
    <text evidence="5">The sequence shown here is derived from an EMBL/GenBank/DDBJ whole genome shotgun (WGS) entry which is preliminary data.</text>
</comment>
<dbReference type="GO" id="GO:0070402">
    <property type="term" value="F:NADPH binding"/>
    <property type="evidence" value="ECO:0007669"/>
    <property type="project" value="TreeGrafter"/>
</dbReference>
<dbReference type="Gene3D" id="3.90.180.10">
    <property type="entry name" value="Medium-chain alcohol dehydrogenases, catalytic domain"/>
    <property type="match status" value="1"/>
</dbReference>
<dbReference type="InterPro" id="IPR011032">
    <property type="entry name" value="GroES-like_sf"/>
</dbReference>
<evidence type="ECO:0000313" key="5">
    <source>
        <dbReference type="EMBL" id="KXP15238.1"/>
    </source>
</evidence>
<dbReference type="PANTHER" id="PTHR48106">
    <property type="entry name" value="QUINONE OXIDOREDUCTASE PIG3-RELATED"/>
    <property type="match status" value="1"/>
</dbReference>
<dbReference type="STRING" id="239498.AXK60_02890"/>
<keyword evidence="1" id="KW-0521">NADP</keyword>
<dbReference type="InterPro" id="IPR036291">
    <property type="entry name" value="NAD(P)-bd_dom_sf"/>
</dbReference>
<feature type="domain" description="Enoyl reductase (ER)" evidence="3">
    <location>
        <begin position="6"/>
        <end position="305"/>
    </location>
</feature>
<dbReference type="InterPro" id="IPR013154">
    <property type="entry name" value="ADH-like_N"/>
</dbReference>
<keyword evidence="2" id="KW-0560">Oxidoreductase</keyword>
<dbReference type="SUPFAM" id="SSF50129">
    <property type="entry name" value="GroES-like"/>
    <property type="match status" value="1"/>
</dbReference>
<protein>
    <submittedName>
        <fullName evidence="5">Alcohol dehydrogenase</fullName>
    </submittedName>
</protein>
<dbReference type="Proteomes" id="UP000070409">
    <property type="component" value="Unassembled WGS sequence"/>
</dbReference>
<dbReference type="GO" id="GO:0003960">
    <property type="term" value="F:quinone reductase (NADPH) activity"/>
    <property type="evidence" value="ECO:0007669"/>
    <property type="project" value="TreeGrafter"/>
</dbReference>
<dbReference type="CDD" id="cd05289">
    <property type="entry name" value="MDR_like_2"/>
    <property type="match status" value="1"/>
</dbReference>
<organism evidence="5 6">
    <name type="scientific">Tsukamurella pseudospumae</name>
    <dbReference type="NCBI Taxonomy" id="239498"/>
    <lineage>
        <taxon>Bacteria</taxon>
        <taxon>Bacillati</taxon>
        <taxon>Actinomycetota</taxon>
        <taxon>Actinomycetes</taxon>
        <taxon>Mycobacteriales</taxon>
        <taxon>Tsukamurellaceae</taxon>
        <taxon>Tsukamurella</taxon>
    </lineage>
</organism>
<dbReference type="Proteomes" id="UP000070258">
    <property type="component" value="Unassembled WGS sequence"/>
</dbReference>
<dbReference type="PANTHER" id="PTHR48106:SF13">
    <property type="entry name" value="QUINONE OXIDOREDUCTASE-RELATED"/>
    <property type="match status" value="1"/>
</dbReference>
<dbReference type="Pfam" id="PF08240">
    <property type="entry name" value="ADH_N"/>
    <property type="match status" value="1"/>
</dbReference>
<proteinExistence type="predicted"/>
<evidence type="ECO:0000313" key="7">
    <source>
        <dbReference type="Proteomes" id="UP000070409"/>
    </source>
</evidence>
<keyword evidence="7" id="KW-1185">Reference proteome</keyword>
<evidence type="ECO:0000313" key="6">
    <source>
        <dbReference type="Proteomes" id="UP000070258"/>
    </source>
</evidence>
<accession>A0A138AXQ2</accession>
<dbReference type="Gene3D" id="3.40.50.720">
    <property type="entry name" value="NAD(P)-binding Rossmann-like Domain"/>
    <property type="match status" value="1"/>
</dbReference>
<dbReference type="EMBL" id="LSRF01000001">
    <property type="protein sequence ID" value="KXP15238.1"/>
    <property type="molecule type" value="Genomic_DNA"/>
</dbReference>
<sequence>MATAFGGPEVLEVIDEQLPAPGVGQVVVEVRAVGVNPIDYKRYSGAFGDDPSTLPQRLGLEASGVVTAVGPDAVGPQGPITVGDEVVVYAPGVYASAVVVPAAAVLPKPAGLVWEHAAGILATGLTAWDALERIRLQEGETVVIHGAAGGVGLLAVQLAKARGATVIGTAREVNHDYLRSLGATPVVYGHGLVERVREAAPGGVDAAIDTVGTDEAADVSLELVPEKQRVVTIAGFERAARDGFVAIGGPDPESARIRESARIPLLELADAGTVVTVIAKTFPLAEAARAHTELAASHASGKFILIP</sequence>
<reference evidence="6" key="3">
    <citation type="submission" date="2016-02" db="EMBL/GenBank/DDBJ databases">
        <authorList>
            <person name="Wen L."/>
            <person name="He K."/>
            <person name="Yang H."/>
        </authorList>
    </citation>
    <scope>NUCLEOTIDE SEQUENCE [LARGE SCALE GENOMIC DNA]</scope>
    <source>
        <strain evidence="6">JCM 15929</strain>
    </source>
</reference>
<dbReference type="Pfam" id="PF00107">
    <property type="entry name" value="ADH_zinc_N"/>
    <property type="match status" value="1"/>
</dbReference>
<gene>
    <name evidence="5" type="ORF">AXK60_02890</name>
    <name evidence="4" type="ORF">AXK61_01410</name>
</gene>
<dbReference type="GO" id="GO:0005829">
    <property type="term" value="C:cytosol"/>
    <property type="evidence" value="ECO:0007669"/>
    <property type="project" value="TreeGrafter"/>
</dbReference>
<dbReference type="InterPro" id="IPR013149">
    <property type="entry name" value="ADH-like_C"/>
</dbReference>
<dbReference type="AlphaFoldDB" id="A0A138AXQ2"/>
<dbReference type="EMBL" id="LSRE01000001">
    <property type="protein sequence ID" value="KXP01638.1"/>
    <property type="molecule type" value="Genomic_DNA"/>
</dbReference>
<dbReference type="OrthoDB" id="9801186at2"/>
<name>A0A138AXQ2_9ACTN</name>
<evidence type="ECO:0000313" key="4">
    <source>
        <dbReference type="EMBL" id="KXP01638.1"/>
    </source>
</evidence>
<evidence type="ECO:0000256" key="1">
    <source>
        <dbReference type="ARBA" id="ARBA00022857"/>
    </source>
</evidence>
<evidence type="ECO:0000259" key="3">
    <source>
        <dbReference type="SMART" id="SM00829"/>
    </source>
</evidence>
<reference evidence="5" key="1">
    <citation type="submission" date="2016-02" db="EMBL/GenBank/DDBJ databases">
        <authorList>
            <person name="Teng J.L."/>
            <person name="Yang Y."/>
            <person name="Huang Y."/>
            <person name="Guo F."/>
            <person name="Wei W."/>
            <person name="Chen J.H."/>
            <person name="Wong S.Y."/>
            <person name="Lau S.K."/>
            <person name="Woo P.C."/>
        </authorList>
    </citation>
    <scope>NUCLEOTIDE SEQUENCE</scope>
    <source>
        <strain evidence="5">JCM 15929</strain>
    </source>
</reference>
<dbReference type="GO" id="GO:0035925">
    <property type="term" value="F:mRNA 3'-UTR AU-rich region binding"/>
    <property type="evidence" value="ECO:0007669"/>
    <property type="project" value="TreeGrafter"/>
</dbReference>
<evidence type="ECO:0000256" key="2">
    <source>
        <dbReference type="ARBA" id="ARBA00023002"/>
    </source>
</evidence>
<dbReference type="SUPFAM" id="SSF51735">
    <property type="entry name" value="NAD(P)-binding Rossmann-fold domains"/>
    <property type="match status" value="1"/>
</dbReference>